<evidence type="ECO:0000259" key="8">
    <source>
        <dbReference type="Pfam" id="PF18765"/>
    </source>
</evidence>
<keyword evidence="7" id="KW-0460">Magnesium</keyword>
<dbReference type="PANTHER" id="PTHR33571">
    <property type="entry name" value="SSL8005 PROTEIN"/>
    <property type="match status" value="1"/>
</dbReference>
<dbReference type="GO" id="GO:0005524">
    <property type="term" value="F:ATP binding"/>
    <property type="evidence" value="ECO:0007669"/>
    <property type="project" value="UniProtKB-KW"/>
</dbReference>
<evidence type="ECO:0000256" key="2">
    <source>
        <dbReference type="ARBA" id="ARBA00022679"/>
    </source>
</evidence>
<evidence type="ECO:0000256" key="7">
    <source>
        <dbReference type="ARBA" id="ARBA00022842"/>
    </source>
</evidence>
<dbReference type="EMBL" id="MFEL01000012">
    <property type="protein sequence ID" value="OGE81032.1"/>
    <property type="molecule type" value="Genomic_DNA"/>
</dbReference>
<keyword evidence="5" id="KW-0547">Nucleotide-binding</keyword>
<keyword evidence="3" id="KW-0548">Nucleotidyltransferase</keyword>
<dbReference type="STRING" id="1817825.A2720_03965"/>
<keyword evidence="2" id="KW-0808">Transferase</keyword>
<keyword evidence="6" id="KW-0067">ATP-binding</keyword>
<evidence type="ECO:0000313" key="10">
    <source>
        <dbReference type="Proteomes" id="UP000178892"/>
    </source>
</evidence>
<dbReference type="InterPro" id="IPR041633">
    <property type="entry name" value="Polbeta"/>
</dbReference>
<comment type="cofactor">
    <cofactor evidence="1">
        <name>Mg(2+)</name>
        <dbReference type="ChEBI" id="CHEBI:18420"/>
    </cofactor>
</comment>
<evidence type="ECO:0000256" key="6">
    <source>
        <dbReference type="ARBA" id="ARBA00022840"/>
    </source>
</evidence>
<dbReference type="CDD" id="cd05403">
    <property type="entry name" value="NT_KNTase_like"/>
    <property type="match status" value="1"/>
</dbReference>
<dbReference type="Proteomes" id="UP000178892">
    <property type="component" value="Unassembled WGS sequence"/>
</dbReference>
<dbReference type="Pfam" id="PF18765">
    <property type="entry name" value="Polbeta"/>
    <property type="match status" value="1"/>
</dbReference>
<organism evidence="9 10">
    <name type="scientific">Candidatus Doudnabacteria bacterium RIFCSPHIGHO2_01_FULL_46_24</name>
    <dbReference type="NCBI Taxonomy" id="1817825"/>
    <lineage>
        <taxon>Bacteria</taxon>
        <taxon>Candidatus Doudnaibacteriota</taxon>
    </lineage>
</organism>
<proteinExistence type="predicted"/>
<keyword evidence="4" id="KW-0479">Metal-binding</keyword>
<comment type="caution">
    <text evidence="9">The sequence shown here is derived from an EMBL/GenBank/DDBJ whole genome shotgun (WGS) entry which is preliminary data.</text>
</comment>
<dbReference type="InterPro" id="IPR052038">
    <property type="entry name" value="Type-VII_TA_antitoxin"/>
</dbReference>
<dbReference type="GO" id="GO:0016779">
    <property type="term" value="F:nucleotidyltransferase activity"/>
    <property type="evidence" value="ECO:0007669"/>
    <property type="project" value="UniProtKB-KW"/>
</dbReference>
<gene>
    <name evidence="9" type="ORF">A2720_03965</name>
</gene>
<evidence type="ECO:0000256" key="5">
    <source>
        <dbReference type="ARBA" id="ARBA00022741"/>
    </source>
</evidence>
<feature type="domain" description="Polymerase beta nucleotidyltransferase" evidence="8">
    <location>
        <begin position="9"/>
        <end position="95"/>
    </location>
</feature>
<accession>A0A1F5NU10</accession>
<evidence type="ECO:0000256" key="3">
    <source>
        <dbReference type="ARBA" id="ARBA00022695"/>
    </source>
</evidence>
<protein>
    <recommendedName>
        <fullName evidence="8">Polymerase beta nucleotidyltransferase domain-containing protein</fullName>
    </recommendedName>
</protein>
<dbReference type="AlphaFoldDB" id="A0A1F5NU10"/>
<evidence type="ECO:0000313" key="9">
    <source>
        <dbReference type="EMBL" id="OGE81032.1"/>
    </source>
</evidence>
<reference evidence="9 10" key="1">
    <citation type="journal article" date="2016" name="Nat. Commun.">
        <title>Thousands of microbial genomes shed light on interconnected biogeochemical processes in an aquifer system.</title>
        <authorList>
            <person name="Anantharaman K."/>
            <person name="Brown C.T."/>
            <person name="Hug L.A."/>
            <person name="Sharon I."/>
            <person name="Castelle C.J."/>
            <person name="Probst A.J."/>
            <person name="Thomas B.C."/>
            <person name="Singh A."/>
            <person name="Wilkins M.J."/>
            <person name="Karaoz U."/>
            <person name="Brodie E.L."/>
            <person name="Williams K.H."/>
            <person name="Hubbard S.S."/>
            <person name="Banfield J.F."/>
        </authorList>
    </citation>
    <scope>NUCLEOTIDE SEQUENCE [LARGE SCALE GENOMIC DNA]</scope>
</reference>
<dbReference type="Gene3D" id="3.30.460.10">
    <property type="entry name" value="Beta Polymerase, domain 2"/>
    <property type="match status" value="1"/>
</dbReference>
<dbReference type="PANTHER" id="PTHR33571:SF14">
    <property type="entry name" value="PROTEIN ADENYLYLTRANSFERASE MJ0435-RELATED"/>
    <property type="match status" value="1"/>
</dbReference>
<evidence type="ECO:0000256" key="4">
    <source>
        <dbReference type="ARBA" id="ARBA00022723"/>
    </source>
</evidence>
<sequence>MRLEEVKAKITPVLQQSGVEYAGVFGSLARGQDRPDSDVDLLVRFQELPGLFGYIRLERRLSEVLGKKVDLATEESLHPMIKGNVLSELKPVYEK</sequence>
<dbReference type="GO" id="GO:0046872">
    <property type="term" value="F:metal ion binding"/>
    <property type="evidence" value="ECO:0007669"/>
    <property type="project" value="UniProtKB-KW"/>
</dbReference>
<dbReference type="SUPFAM" id="SSF81301">
    <property type="entry name" value="Nucleotidyltransferase"/>
    <property type="match status" value="1"/>
</dbReference>
<name>A0A1F5NU10_9BACT</name>
<dbReference type="InterPro" id="IPR043519">
    <property type="entry name" value="NT_sf"/>
</dbReference>
<evidence type="ECO:0000256" key="1">
    <source>
        <dbReference type="ARBA" id="ARBA00001946"/>
    </source>
</evidence>